<evidence type="ECO:0000313" key="12">
    <source>
        <dbReference type="Proteomes" id="UP001303407"/>
    </source>
</evidence>
<keyword evidence="6 10" id="KW-0328">Glycosyltransferase</keyword>
<dbReference type="EMBL" id="CP134536">
    <property type="protein sequence ID" value="WNH12471.1"/>
    <property type="molecule type" value="Genomic_DNA"/>
</dbReference>
<dbReference type="HAMAP" id="MF_00230">
    <property type="entry name" value="CobT"/>
    <property type="match status" value="1"/>
</dbReference>
<dbReference type="Pfam" id="PF02277">
    <property type="entry name" value="DBI_PRT"/>
    <property type="match status" value="1"/>
</dbReference>
<proteinExistence type="inferred from homology"/>
<sequence length="348" mass="37016">MKTFNIQSPDQAILEQLVHKVNNKTKPKGSLGILEDIAIKIGVIQQTLSPKLSKPTIAVFAADHGIAEEGVVNPNPQEVTWQMVYNFLSGGAGINVFTKQHNIALKVIDSGVKYDFKNLLGLIDEKIDLGTKNYLHQPAMTKAQCETCIEKGAAIATSIYSEGSNIIGFGEMGIGNTSSASLLMSKLLGMPIEDCVGMGAGLNSEGVVKKKQVLRAVIEKHSSVSSTEDILQTFGGFEIAMIAGAMLQAAELKMGLLIDGFIITSALLVASKLNPQVIDYCVFAHTSGEPGHQKLLDYFKAKPLLNLGLRLGEGTGAAIAFPLVQSAVNLINELASFDSASVSNKGNE</sequence>
<dbReference type="CDD" id="cd02439">
    <property type="entry name" value="DMB-PRT_CobT"/>
    <property type="match status" value="1"/>
</dbReference>
<protein>
    <recommendedName>
        <fullName evidence="4 10">Nicotinate-nucleotide--dimethylbenzimidazole phosphoribosyltransferase</fullName>
        <shortName evidence="10">NN:DBI PRT</shortName>
        <ecNumber evidence="3 10">2.4.2.21</ecNumber>
    </recommendedName>
    <alternativeName>
        <fullName evidence="8 10">N(1)-alpha-phosphoribosyltransferase</fullName>
    </alternativeName>
</protein>
<dbReference type="NCBIfam" id="NF000996">
    <property type="entry name" value="PRK00105.1"/>
    <property type="match status" value="1"/>
</dbReference>
<evidence type="ECO:0000256" key="10">
    <source>
        <dbReference type="HAMAP-Rule" id="MF_00230"/>
    </source>
</evidence>
<dbReference type="PANTHER" id="PTHR43463">
    <property type="entry name" value="NICOTINATE-NUCLEOTIDE--DIMETHYLBENZIMIDAZOLE PHOSPHORIBOSYLTRANSFERASE"/>
    <property type="match status" value="1"/>
</dbReference>
<dbReference type="Gene3D" id="1.10.1610.10">
    <property type="match status" value="1"/>
</dbReference>
<comment type="catalytic activity">
    <reaction evidence="9 10">
        <text>5,6-dimethylbenzimidazole + nicotinate beta-D-ribonucleotide = alpha-ribazole 5'-phosphate + nicotinate + H(+)</text>
        <dbReference type="Rhea" id="RHEA:11196"/>
        <dbReference type="ChEBI" id="CHEBI:15378"/>
        <dbReference type="ChEBI" id="CHEBI:15890"/>
        <dbReference type="ChEBI" id="CHEBI:32544"/>
        <dbReference type="ChEBI" id="CHEBI:57502"/>
        <dbReference type="ChEBI" id="CHEBI:57918"/>
        <dbReference type="EC" id="2.4.2.21"/>
    </reaction>
</comment>
<gene>
    <name evidence="10 11" type="primary">cobT</name>
    <name evidence="11" type="ORF">RHP49_16480</name>
</gene>
<evidence type="ECO:0000256" key="8">
    <source>
        <dbReference type="ARBA" id="ARBA00030686"/>
    </source>
</evidence>
<dbReference type="GO" id="GO:0008939">
    <property type="term" value="F:nicotinate-nucleotide-dimethylbenzimidazole phosphoribosyltransferase activity"/>
    <property type="evidence" value="ECO:0007669"/>
    <property type="project" value="UniProtKB-EC"/>
</dbReference>
<evidence type="ECO:0000256" key="9">
    <source>
        <dbReference type="ARBA" id="ARBA00047340"/>
    </source>
</evidence>
<accession>A0ABY9Y2M6</accession>
<evidence type="ECO:0000313" key="11">
    <source>
        <dbReference type="EMBL" id="WNH12471.1"/>
    </source>
</evidence>
<reference evidence="11 12" key="1">
    <citation type="submission" date="2023-09" db="EMBL/GenBank/DDBJ databases">
        <title>Thalassobella suaedae gen. nov., sp. nov., a marine bacterium of the family Flavobacteriaceae isolated from a halophyte Suaeda japonica.</title>
        <authorList>
            <person name="Lee S.Y."/>
            <person name="Hwang C.Y."/>
        </authorList>
    </citation>
    <scope>NUCLEOTIDE SEQUENCE [LARGE SCALE GENOMIC DNA]</scope>
    <source>
        <strain evidence="11 12">HL-DH10</strain>
    </source>
</reference>
<keyword evidence="12" id="KW-1185">Reference proteome</keyword>
<comment type="pathway">
    <text evidence="1 10">Nucleoside biosynthesis; alpha-ribazole biosynthesis; alpha-ribazole from 5,6-dimethylbenzimidazole: step 1/2.</text>
</comment>
<evidence type="ECO:0000256" key="3">
    <source>
        <dbReference type="ARBA" id="ARBA00011991"/>
    </source>
</evidence>
<dbReference type="Gene3D" id="3.40.50.10210">
    <property type="match status" value="1"/>
</dbReference>
<evidence type="ECO:0000256" key="7">
    <source>
        <dbReference type="ARBA" id="ARBA00022679"/>
    </source>
</evidence>
<dbReference type="InterPro" id="IPR017846">
    <property type="entry name" value="Nict_dMeBzImd_PRibTrfase_bact"/>
</dbReference>
<dbReference type="PANTHER" id="PTHR43463:SF1">
    <property type="entry name" value="NICOTINATE-NUCLEOTIDE--DIMETHYLBENZIMIDAZOLE PHOSPHORIBOSYLTRANSFERASE"/>
    <property type="match status" value="1"/>
</dbReference>
<dbReference type="Proteomes" id="UP001303407">
    <property type="component" value="Chromosome"/>
</dbReference>
<dbReference type="SUPFAM" id="SSF52733">
    <property type="entry name" value="Nicotinate mononucleotide:5,6-dimethylbenzimidazole phosphoribosyltransferase (CobT)"/>
    <property type="match status" value="1"/>
</dbReference>
<keyword evidence="5 10" id="KW-0169">Cobalamin biosynthesis</keyword>
<feature type="active site" description="Proton acceptor" evidence="10">
    <location>
        <position position="313"/>
    </location>
</feature>
<evidence type="ECO:0000256" key="6">
    <source>
        <dbReference type="ARBA" id="ARBA00022676"/>
    </source>
</evidence>
<name>A0ABY9Y2M6_9FLAO</name>
<evidence type="ECO:0000256" key="1">
    <source>
        <dbReference type="ARBA" id="ARBA00005049"/>
    </source>
</evidence>
<comment type="function">
    <text evidence="10">Catalyzes the synthesis of alpha-ribazole-5'-phosphate from nicotinate mononucleotide (NAMN) and 5,6-dimethylbenzimidazole (DMB).</text>
</comment>
<dbReference type="InterPro" id="IPR036087">
    <property type="entry name" value="Nict_dMeBzImd_PRibTrfase_sf"/>
</dbReference>
<evidence type="ECO:0000256" key="2">
    <source>
        <dbReference type="ARBA" id="ARBA00007110"/>
    </source>
</evidence>
<dbReference type="EC" id="2.4.2.21" evidence="3 10"/>
<evidence type="ECO:0000256" key="5">
    <source>
        <dbReference type="ARBA" id="ARBA00022573"/>
    </source>
</evidence>
<dbReference type="NCBIfam" id="TIGR03160">
    <property type="entry name" value="cobT_DBIPRT"/>
    <property type="match status" value="1"/>
</dbReference>
<dbReference type="InterPro" id="IPR023195">
    <property type="entry name" value="Nict_dMeBzImd_PRibTrfase_N"/>
</dbReference>
<comment type="similarity">
    <text evidence="2 10">Belongs to the CobT family.</text>
</comment>
<dbReference type="RefSeq" id="WP_415862454.1">
    <property type="nucleotide sequence ID" value="NZ_CP134536.1"/>
</dbReference>
<organism evidence="11 12">
    <name type="scientific">Thalassobellus suaedae</name>
    <dbReference type="NCBI Taxonomy" id="3074124"/>
    <lineage>
        <taxon>Bacteria</taxon>
        <taxon>Pseudomonadati</taxon>
        <taxon>Bacteroidota</taxon>
        <taxon>Flavobacteriia</taxon>
        <taxon>Flavobacteriales</taxon>
        <taxon>Flavobacteriaceae</taxon>
        <taxon>Thalassobellus</taxon>
    </lineage>
</organism>
<dbReference type="InterPro" id="IPR003200">
    <property type="entry name" value="Nict_dMeBzImd_PRibTrfase"/>
</dbReference>
<keyword evidence="7 10" id="KW-0808">Transferase</keyword>
<evidence type="ECO:0000256" key="4">
    <source>
        <dbReference type="ARBA" id="ARBA00015486"/>
    </source>
</evidence>